<dbReference type="GO" id="GO:0004674">
    <property type="term" value="F:protein serine/threonine kinase activity"/>
    <property type="evidence" value="ECO:0007669"/>
    <property type="project" value="TreeGrafter"/>
</dbReference>
<dbReference type="CDD" id="cd13999">
    <property type="entry name" value="STKc_MAP3K-like"/>
    <property type="match status" value="1"/>
</dbReference>
<dbReference type="GeneID" id="8854478"/>
<dbReference type="STRING" id="5762.D2VTJ8"/>
<dbReference type="PANTHER" id="PTHR44329">
    <property type="entry name" value="SERINE/THREONINE-PROTEIN KINASE TNNI3K-RELATED"/>
    <property type="match status" value="1"/>
</dbReference>
<feature type="compositionally biased region" description="Basic residues" evidence="1">
    <location>
        <begin position="1"/>
        <end position="10"/>
    </location>
</feature>
<organism evidence="5">
    <name type="scientific">Naegleria gruberi</name>
    <name type="common">Amoeba</name>
    <dbReference type="NCBI Taxonomy" id="5762"/>
    <lineage>
        <taxon>Eukaryota</taxon>
        <taxon>Discoba</taxon>
        <taxon>Heterolobosea</taxon>
        <taxon>Tetramitia</taxon>
        <taxon>Eutetramitia</taxon>
        <taxon>Vahlkampfiidae</taxon>
        <taxon>Naegleria</taxon>
    </lineage>
</organism>
<feature type="region of interest" description="Disordered" evidence="1">
    <location>
        <begin position="911"/>
        <end position="932"/>
    </location>
</feature>
<keyword evidence="5" id="KW-1185">Reference proteome</keyword>
<reference evidence="4 5" key="1">
    <citation type="journal article" date="2010" name="Cell">
        <title>The genome of Naegleria gruberi illuminates early eukaryotic versatility.</title>
        <authorList>
            <person name="Fritz-Laylin L.K."/>
            <person name="Prochnik S.E."/>
            <person name="Ginger M.L."/>
            <person name="Dacks J.B."/>
            <person name="Carpenter M.L."/>
            <person name="Field M.C."/>
            <person name="Kuo A."/>
            <person name="Paredez A."/>
            <person name="Chapman J."/>
            <person name="Pham J."/>
            <person name="Shu S."/>
            <person name="Neupane R."/>
            <person name="Cipriano M."/>
            <person name="Mancuso J."/>
            <person name="Tu H."/>
            <person name="Salamov A."/>
            <person name="Lindquist E."/>
            <person name="Shapiro H."/>
            <person name="Lucas S."/>
            <person name="Grigoriev I.V."/>
            <person name="Cande W.Z."/>
            <person name="Fulton C."/>
            <person name="Rokhsar D.S."/>
            <person name="Dawson S.C."/>
        </authorList>
    </citation>
    <scope>NUCLEOTIDE SEQUENCE [LARGE SCALE GENOMIC DNA]</scope>
    <source>
        <strain evidence="4 5">NEG-M</strain>
    </source>
</reference>
<proteinExistence type="predicted"/>
<feature type="transmembrane region" description="Helical" evidence="2">
    <location>
        <begin position="844"/>
        <end position="871"/>
    </location>
</feature>
<dbReference type="InterPro" id="IPR008271">
    <property type="entry name" value="Ser/Thr_kinase_AS"/>
</dbReference>
<dbReference type="RefSeq" id="XP_002672617.1">
    <property type="nucleotide sequence ID" value="XM_002672571.1"/>
</dbReference>
<protein>
    <submittedName>
        <fullName evidence="4">Predicted protein</fullName>
    </submittedName>
</protein>
<dbReference type="OrthoDB" id="2431000at2759"/>
<dbReference type="Gene3D" id="1.10.510.10">
    <property type="entry name" value="Transferase(Phosphotransferase) domain 1"/>
    <property type="match status" value="1"/>
</dbReference>
<feature type="domain" description="Protein kinase" evidence="3">
    <location>
        <begin position="963"/>
        <end position="1258"/>
    </location>
</feature>
<keyword evidence="2" id="KW-1133">Transmembrane helix</keyword>
<dbReference type="SMART" id="SM00220">
    <property type="entry name" value="S_TKc"/>
    <property type="match status" value="1"/>
</dbReference>
<evidence type="ECO:0000313" key="5">
    <source>
        <dbReference type="Proteomes" id="UP000006671"/>
    </source>
</evidence>
<dbReference type="InParanoid" id="D2VTJ8"/>
<feature type="compositionally biased region" description="Polar residues" evidence="1">
    <location>
        <begin position="11"/>
        <end position="57"/>
    </location>
</feature>
<dbReference type="eggNOG" id="KOG0192">
    <property type="taxonomic scope" value="Eukaryota"/>
</dbReference>
<gene>
    <name evidence="4" type="ORF">NAEGRDRAFT_52133</name>
</gene>
<dbReference type="InterPro" id="IPR000719">
    <property type="entry name" value="Prot_kinase_dom"/>
</dbReference>
<evidence type="ECO:0000256" key="2">
    <source>
        <dbReference type="SAM" id="Phobius"/>
    </source>
</evidence>
<keyword evidence="2" id="KW-0812">Transmembrane</keyword>
<dbReference type="GO" id="GO:0005524">
    <property type="term" value="F:ATP binding"/>
    <property type="evidence" value="ECO:0007669"/>
    <property type="project" value="InterPro"/>
</dbReference>
<dbReference type="KEGG" id="ngr:NAEGRDRAFT_52133"/>
<evidence type="ECO:0000313" key="4">
    <source>
        <dbReference type="EMBL" id="EFC39873.1"/>
    </source>
</evidence>
<dbReference type="Proteomes" id="UP000006671">
    <property type="component" value="Unassembled WGS sequence"/>
</dbReference>
<evidence type="ECO:0000259" key="3">
    <source>
        <dbReference type="PROSITE" id="PS50011"/>
    </source>
</evidence>
<dbReference type="AlphaFoldDB" id="D2VTJ8"/>
<sequence length="1258" mass="142417">MNKAKNKAKKTQASTSFAKDVSQEGSSSPAKKVSQVSASYPSKQVSQEGSSPQNKEVSPTFKCECNTSIYNQIRNADTTTGIQLLVNTLVQFIDDINQDIACIKQDIACIKQDIASIKKDLNNPNTNVGCLYELQVKNEFEKEYSHVEWPMILQRKQFPKQFFEVDANSSHYTNLCNELVESKVMSLENATVLDLFIGSVEINVVRKETQSKNDTHIIEVTMSSFTNDCQLICKLLQLERQALYYRACYPNDKITTIGLVSPSSLTIDRIKGINVIYFHSLKFQSLLIKYDNSKSRPLDILIEDCEMVNVSIEEYRKSIRDDWAKYFIMENSKFISNIFPLKILYTNQVIIVKSQFNYMLGVQFGHSVTIQESVILGHPSIISNLQTFRITNSSLESVGIQSVENVDFIGVFFFESKLYQTSISISQITGFSGNKWTFTDCISKRVENFASIRSVESVLIENILLESSGSISNGMVPFIYLDSCNTVTMLRNIIKKGVSFIQINYYYTVQIVSSQFYNNAPLLIDRSSPIETSQSRISIINSKFSGSVSRYGPVQINYCTNLNIYGCVFNDNIATVSGGALFIGNLVHSSQIAESYFINNQVACEGIPNMEKCSGGAISYTNSENSNGILIEKCNFRNNVASRGGILYFGKNNAYIRVTNSTMENNQAKLTGSIAYFNYKEERYFQMIDVNRKNNFSPTSIDLAEKISYNSASIMGISNENDVYELSIGKKYSLNLTGTDGYGNQTNQVIDQLSIESSDSRLTMTLDQQLDSITFQLFFLDSAQNFSLLGFKNTFKITTPNNPVNLSIIIKSCDTGFEITSTVTEKTGIYLYDCRPIPVFPIGILLGLVIGCSLFVFILGVSIGLASYCLWNVVKKLRKLRQKEIAEKQMEDALLNKRIIFNMTEDEEEYYEKRPEAESGSKNSKASYQKLPDSELSSSLMNQNKTKHRYSMSSSFIIPIEDITIIKKIGEGGAANVYYGTWTNIKVAIKSLKSEINEDFEQNFEREASILSNIRHPNVLTFYGVCLTDKSRYIVTEYMEKGTLEKFIYESRNRGMNIELLKTILTLLCGISNGMQYLHALKPAVIHRDLKSSNILLDERNNPKVSDFGLVKVLGTNTMQTQMTKAIGTIFFMESFMTDHPIDNKEAATKLDVYSFSILMWELFFRKSPYHHVKNTFKIPQLVCDGERPQIPFSVGNQEEIREWLLESNGESNSDVVIQCIDRYFSLVVKCWNHNPLERPLFSNIRQELEEILSSINH</sequence>
<dbReference type="Pfam" id="PF07714">
    <property type="entry name" value="PK_Tyr_Ser-Thr"/>
    <property type="match status" value="1"/>
</dbReference>
<dbReference type="InterPro" id="IPR011009">
    <property type="entry name" value="Kinase-like_dom_sf"/>
</dbReference>
<dbReference type="VEuPathDB" id="AmoebaDB:NAEGRDRAFT_52133"/>
<evidence type="ECO:0000256" key="1">
    <source>
        <dbReference type="SAM" id="MobiDB-lite"/>
    </source>
</evidence>
<accession>D2VTJ8</accession>
<dbReference type="InterPro" id="IPR051681">
    <property type="entry name" value="Ser/Thr_Kinases-Pseudokinases"/>
</dbReference>
<dbReference type="EMBL" id="GG738896">
    <property type="protein sequence ID" value="EFC39873.1"/>
    <property type="molecule type" value="Genomic_DNA"/>
</dbReference>
<dbReference type="SUPFAM" id="SSF56112">
    <property type="entry name" value="Protein kinase-like (PK-like)"/>
    <property type="match status" value="1"/>
</dbReference>
<dbReference type="PROSITE" id="PS00108">
    <property type="entry name" value="PROTEIN_KINASE_ST"/>
    <property type="match status" value="1"/>
</dbReference>
<dbReference type="PROSITE" id="PS50011">
    <property type="entry name" value="PROTEIN_KINASE_DOM"/>
    <property type="match status" value="1"/>
</dbReference>
<name>D2VTJ8_NAEGR</name>
<feature type="region of interest" description="Disordered" evidence="1">
    <location>
        <begin position="1"/>
        <end position="59"/>
    </location>
</feature>
<dbReference type="InterPro" id="IPR001245">
    <property type="entry name" value="Ser-Thr/Tyr_kinase_cat_dom"/>
</dbReference>
<keyword evidence="2" id="KW-0472">Membrane</keyword>